<accession>A0A9P4LC12</accession>
<gene>
    <name evidence="2" type="ORF">K460DRAFT_11721</name>
</gene>
<comment type="caution">
    <text evidence="2">The sequence shown here is derived from an EMBL/GenBank/DDBJ whole genome shotgun (WGS) entry which is preliminary data.</text>
</comment>
<dbReference type="GeneID" id="63843850"/>
<feature type="signal peptide" evidence="1">
    <location>
        <begin position="1"/>
        <end position="19"/>
    </location>
</feature>
<dbReference type="AlphaFoldDB" id="A0A9P4LC12"/>
<evidence type="ECO:0000256" key="1">
    <source>
        <dbReference type="SAM" id="SignalP"/>
    </source>
</evidence>
<dbReference type="RefSeq" id="XP_040792754.1">
    <property type="nucleotide sequence ID" value="XM_040926599.1"/>
</dbReference>
<keyword evidence="1" id="KW-0732">Signal</keyword>
<evidence type="ECO:0000313" key="3">
    <source>
        <dbReference type="Proteomes" id="UP000800039"/>
    </source>
</evidence>
<reference evidence="2" key="1">
    <citation type="submission" date="2020-01" db="EMBL/GenBank/DDBJ databases">
        <authorList>
            <consortium name="DOE Joint Genome Institute"/>
            <person name="Haridas S."/>
            <person name="Albert R."/>
            <person name="Binder M."/>
            <person name="Bloem J."/>
            <person name="Labutti K."/>
            <person name="Salamov A."/>
            <person name="Andreopoulos B."/>
            <person name="Baker S.E."/>
            <person name="Barry K."/>
            <person name="Bills G."/>
            <person name="Bluhm B.H."/>
            <person name="Cannon C."/>
            <person name="Castanera R."/>
            <person name="Culley D.E."/>
            <person name="Daum C."/>
            <person name="Ezra D."/>
            <person name="Gonzalez J.B."/>
            <person name="Henrissat B."/>
            <person name="Kuo A."/>
            <person name="Liang C."/>
            <person name="Lipzen A."/>
            <person name="Lutzoni F."/>
            <person name="Magnuson J."/>
            <person name="Mondo S."/>
            <person name="Nolan M."/>
            <person name="Ohm R."/>
            <person name="Pangilinan J."/>
            <person name="Park H.-J."/>
            <person name="Ramirez L."/>
            <person name="Alfaro M."/>
            <person name="Sun H."/>
            <person name="Tritt A."/>
            <person name="Yoshinaga Y."/>
            <person name="Zwiers L.-H."/>
            <person name="Turgeon B.G."/>
            <person name="Goodwin S.B."/>
            <person name="Spatafora J.W."/>
            <person name="Crous P.W."/>
            <person name="Grigoriev I.V."/>
        </authorList>
    </citation>
    <scope>NUCLEOTIDE SEQUENCE</scope>
    <source>
        <strain evidence="2">CBS 394.84</strain>
    </source>
</reference>
<keyword evidence="3" id="KW-1185">Reference proteome</keyword>
<evidence type="ECO:0000313" key="2">
    <source>
        <dbReference type="EMBL" id="KAF1850191.1"/>
    </source>
</evidence>
<protein>
    <recommendedName>
        <fullName evidence="4">Secreted protein</fullName>
    </recommendedName>
</protein>
<name>A0A9P4LC12_9PLEO</name>
<proteinExistence type="predicted"/>
<dbReference type="Proteomes" id="UP000800039">
    <property type="component" value="Unassembled WGS sequence"/>
</dbReference>
<sequence length="98" mass="11409">MWCVLVWWLRLCLVPKALALRGVTPRRRRPYVGRVAFKTKQRYVFGWLAVLRRMAYLTSGINIVRVVSVRISSVFTVGRILVQEACISKMQVNHNVYS</sequence>
<dbReference type="EMBL" id="ML976614">
    <property type="protein sequence ID" value="KAF1850191.1"/>
    <property type="molecule type" value="Genomic_DNA"/>
</dbReference>
<feature type="chain" id="PRO_5040261877" description="Secreted protein" evidence="1">
    <location>
        <begin position="20"/>
        <end position="98"/>
    </location>
</feature>
<organism evidence="2 3">
    <name type="scientific">Cucurbitaria berberidis CBS 394.84</name>
    <dbReference type="NCBI Taxonomy" id="1168544"/>
    <lineage>
        <taxon>Eukaryota</taxon>
        <taxon>Fungi</taxon>
        <taxon>Dikarya</taxon>
        <taxon>Ascomycota</taxon>
        <taxon>Pezizomycotina</taxon>
        <taxon>Dothideomycetes</taxon>
        <taxon>Pleosporomycetidae</taxon>
        <taxon>Pleosporales</taxon>
        <taxon>Pleosporineae</taxon>
        <taxon>Cucurbitariaceae</taxon>
        <taxon>Cucurbitaria</taxon>
    </lineage>
</organism>
<evidence type="ECO:0008006" key="4">
    <source>
        <dbReference type="Google" id="ProtNLM"/>
    </source>
</evidence>